<protein>
    <recommendedName>
        <fullName evidence="9">Dof zinc finger protein</fullName>
    </recommendedName>
</protein>
<evidence type="ECO:0000256" key="3">
    <source>
        <dbReference type="ARBA" id="ARBA00022833"/>
    </source>
</evidence>
<name>A0AAV1QQX7_9ROSI</name>
<comment type="subcellular location">
    <subcellularLocation>
        <location evidence="8 9">Nucleus</location>
    </subcellularLocation>
</comment>
<feature type="region of interest" description="Disordered" evidence="10">
    <location>
        <begin position="77"/>
        <end position="141"/>
    </location>
</feature>
<accession>A0AAV1QQX7</accession>
<dbReference type="GO" id="GO:0005634">
    <property type="term" value="C:nucleus"/>
    <property type="evidence" value="ECO:0007669"/>
    <property type="project" value="UniProtKB-SubCell"/>
</dbReference>
<feature type="compositionally biased region" description="Gly residues" evidence="10">
    <location>
        <begin position="7"/>
        <end position="19"/>
    </location>
</feature>
<evidence type="ECO:0000256" key="4">
    <source>
        <dbReference type="ARBA" id="ARBA00023015"/>
    </source>
</evidence>
<evidence type="ECO:0000256" key="6">
    <source>
        <dbReference type="ARBA" id="ARBA00023163"/>
    </source>
</evidence>
<feature type="domain" description="Dof-type" evidence="11">
    <location>
        <begin position="33"/>
        <end position="87"/>
    </location>
</feature>
<evidence type="ECO:0000256" key="5">
    <source>
        <dbReference type="ARBA" id="ARBA00023125"/>
    </source>
</evidence>
<dbReference type="Proteomes" id="UP001314170">
    <property type="component" value="Unassembled WGS sequence"/>
</dbReference>
<dbReference type="GO" id="GO:0008270">
    <property type="term" value="F:zinc ion binding"/>
    <property type="evidence" value="ECO:0007669"/>
    <property type="project" value="UniProtKB-KW"/>
</dbReference>
<gene>
    <name evidence="12" type="ORF">DCAF_LOCUS807</name>
</gene>
<dbReference type="PROSITE" id="PS50884">
    <property type="entry name" value="ZF_DOF_2"/>
    <property type="match status" value="1"/>
</dbReference>
<keyword evidence="4 9" id="KW-0805">Transcription regulation</keyword>
<dbReference type="EMBL" id="CAWUPB010000071">
    <property type="protein sequence ID" value="CAK7323190.1"/>
    <property type="molecule type" value="Genomic_DNA"/>
</dbReference>
<reference evidence="12 13" key="1">
    <citation type="submission" date="2024-01" db="EMBL/GenBank/DDBJ databases">
        <authorList>
            <person name="Waweru B."/>
        </authorList>
    </citation>
    <scope>NUCLEOTIDE SEQUENCE [LARGE SCALE GENOMIC DNA]</scope>
</reference>
<dbReference type="PROSITE" id="PS01361">
    <property type="entry name" value="ZF_DOF_1"/>
    <property type="match status" value="1"/>
</dbReference>
<keyword evidence="13" id="KW-1185">Reference proteome</keyword>
<evidence type="ECO:0000256" key="8">
    <source>
        <dbReference type="PROSITE-ProRule" id="PRU00071"/>
    </source>
</evidence>
<dbReference type="InterPro" id="IPR045174">
    <property type="entry name" value="Dof"/>
</dbReference>
<dbReference type="InterPro" id="IPR003851">
    <property type="entry name" value="Znf_Dof"/>
</dbReference>
<proteinExistence type="predicted"/>
<feature type="compositionally biased region" description="Low complexity" evidence="10">
    <location>
        <begin position="236"/>
        <end position="248"/>
    </location>
</feature>
<evidence type="ECO:0000256" key="2">
    <source>
        <dbReference type="ARBA" id="ARBA00022771"/>
    </source>
</evidence>
<keyword evidence="5 8" id="KW-0238">DNA-binding</keyword>
<dbReference type="Pfam" id="PF02701">
    <property type="entry name" value="Zn_ribbon_Dof"/>
    <property type="match status" value="1"/>
</dbReference>
<evidence type="ECO:0000256" key="7">
    <source>
        <dbReference type="ARBA" id="ARBA00023242"/>
    </source>
</evidence>
<feature type="compositionally biased region" description="Low complexity" evidence="10">
    <location>
        <begin position="125"/>
        <end position="141"/>
    </location>
</feature>
<evidence type="ECO:0000313" key="13">
    <source>
        <dbReference type="Proteomes" id="UP001314170"/>
    </source>
</evidence>
<dbReference type="PANTHER" id="PTHR31992:SF205">
    <property type="entry name" value="DOF ZINC FINGER PROTEIN"/>
    <property type="match status" value="1"/>
</dbReference>
<keyword evidence="2 8" id="KW-0863">Zinc-finger</keyword>
<evidence type="ECO:0000256" key="10">
    <source>
        <dbReference type="SAM" id="MobiDB-lite"/>
    </source>
</evidence>
<dbReference type="PANTHER" id="PTHR31992">
    <property type="entry name" value="DOF ZINC FINGER PROTEIN DOF1.4-RELATED"/>
    <property type="match status" value="1"/>
</dbReference>
<keyword evidence="3 9" id="KW-0862">Zinc</keyword>
<feature type="region of interest" description="Disordered" evidence="10">
    <location>
        <begin position="1"/>
        <end position="32"/>
    </location>
</feature>
<evidence type="ECO:0000256" key="1">
    <source>
        <dbReference type="ARBA" id="ARBA00022723"/>
    </source>
</evidence>
<feature type="region of interest" description="Disordered" evidence="10">
    <location>
        <begin position="223"/>
        <end position="250"/>
    </location>
</feature>
<evidence type="ECO:0000256" key="9">
    <source>
        <dbReference type="RuleBase" id="RU369094"/>
    </source>
</evidence>
<comment type="caution">
    <text evidence="12">The sequence shown here is derived from an EMBL/GenBank/DDBJ whole genome shotgun (WGS) entry which is preliminary data.</text>
</comment>
<feature type="compositionally biased region" description="Polar residues" evidence="10">
    <location>
        <begin position="91"/>
        <end position="113"/>
    </location>
</feature>
<keyword evidence="6 9" id="KW-0804">Transcription</keyword>
<evidence type="ECO:0000313" key="12">
    <source>
        <dbReference type="EMBL" id="CAK7323190.1"/>
    </source>
</evidence>
<organism evidence="12 13">
    <name type="scientific">Dovyalis caffra</name>
    <dbReference type="NCBI Taxonomy" id="77055"/>
    <lineage>
        <taxon>Eukaryota</taxon>
        <taxon>Viridiplantae</taxon>
        <taxon>Streptophyta</taxon>
        <taxon>Embryophyta</taxon>
        <taxon>Tracheophyta</taxon>
        <taxon>Spermatophyta</taxon>
        <taxon>Magnoliopsida</taxon>
        <taxon>eudicotyledons</taxon>
        <taxon>Gunneridae</taxon>
        <taxon>Pentapetalae</taxon>
        <taxon>rosids</taxon>
        <taxon>fabids</taxon>
        <taxon>Malpighiales</taxon>
        <taxon>Salicaceae</taxon>
        <taxon>Flacourtieae</taxon>
        <taxon>Dovyalis</taxon>
    </lineage>
</organism>
<sequence length="324" mass="35547">MQDIHSLGGGGRLFGGGGDSRLRPHHQQNHQALKCPRCDSLNTKFCYYNNYNLSQPRHFCKGCRRYWTKGGVLRNVPEGGGCRKTKRSKPKQNTPSTTSDTITVYSSTPQQLQEQHEQRDHKSSNSHSSSESSSLTATNNPNANTAVEAECALSVSSVSNNLLNGIVESKIFPHGNLNPSFETALLEQGSDCGIFSEIGSFTSLITSANELSFGLSNTMNQQQHQQQGLEHHVQHHQNQQQWQNHQQQEMTGGGLVDQTVHVELSALPSSRSSENNGGGFGALDWQLGSGDQAGGLFDLPNAADQAYWSQSQWNDDDHPSLYLP</sequence>
<feature type="compositionally biased region" description="Basic and acidic residues" evidence="10">
    <location>
        <begin position="114"/>
        <end position="123"/>
    </location>
</feature>
<dbReference type="GO" id="GO:0003700">
    <property type="term" value="F:DNA-binding transcription factor activity"/>
    <property type="evidence" value="ECO:0007669"/>
    <property type="project" value="UniProtKB-UniRule"/>
</dbReference>
<dbReference type="AlphaFoldDB" id="A0AAV1QQX7"/>
<keyword evidence="7 8" id="KW-0539">Nucleus</keyword>
<comment type="function">
    <text evidence="9">Transcription factor that binds specifically to a 5'-AA[AG]G-3' consensus core sequence.</text>
</comment>
<evidence type="ECO:0000259" key="11">
    <source>
        <dbReference type="PROSITE" id="PS50884"/>
    </source>
</evidence>
<dbReference type="GO" id="GO:0003677">
    <property type="term" value="F:DNA binding"/>
    <property type="evidence" value="ECO:0007669"/>
    <property type="project" value="UniProtKB-UniRule"/>
</dbReference>
<keyword evidence="1 9" id="KW-0479">Metal-binding</keyword>